<dbReference type="EMBL" id="JAPHNI010000663">
    <property type="protein sequence ID" value="KAJ8109046.1"/>
    <property type="molecule type" value="Genomic_DNA"/>
</dbReference>
<comment type="caution">
    <text evidence="1">The sequence shown here is derived from an EMBL/GenBank/DDBJ whole genome shotgun (WGS) entry which is preliminary data.</text>
</comment>
<gene>
    <name evidence="1" type="ORF">OPT61_g7737</name>
</gene>
<proteinExistence type="predicted"/>
<evidence type="ECO:0000313" key="2">
    <source>
        <dbReference type="Proteomes" id="UP001153331"/>
    </source>
</evidence>
<reference evidence="1" key="1">
    <citation type="submission" date="2022-11" db="EMBL/GenBank/DDBJ databases">
        <title>Genome Sequence of Boeremia exigua.</title>
        <authorList>
            <person name="Buettner E."/>
        </authorList>
    </citation>
    <scope>NUCLEOTIDE SEQUENCE</scope>
    <source>
        <strain evidence="1">CU02</strain>
    </source>
</reference>
<accession>A0ACC2I1E2</accession>
<organism evidence="1 2">
    <name type="scientific">Boeremia exigua</name>
    <dbReference type="NCBI Taxonomy" id="749465"/>
    <lineage>
        <taxon>Eukaryota</taxon>
        <taxon>Fungi</taxon>
        <taxon>Dikarya</taxon>
        <taxon>Ascomycota</taxon>
        <taxon>Pezizomycotina</taxon>
        <taxon>Dothideomycetes</taxon>
        <taxon>Pleosporomycetidae</taxon>
        <taxon>Pleosporales</taxon>
        <taxon>Pleosporineae</taxon>
        <taxon>Didymellaceae</taxon>
        <taxon>Boeremia</taxon>
    </lineage>
</organism>
<sequence length="513" mass="55665">MLFTIFVSLLALPVAQVIAKPTYSSPPAAVNVTTCKGQTYTYSALAGYGKLASDARDKFGDTIGGIGSAIALDKKSWKSKNGKKEAYTGVVYGLPDRGWNTEGTQNTQTRIHKFSFDFEIVEATVEKPASPNFKLTYLDTLLLTGPDGTPLTGLDPTGDVTYKGFPNLPLATYTGDGFGNNGTGGSRVPLDTEGLVLGDDGSYWISDEYAAYVYQFDKKGRMIQAIRTPDAFIPLRNGTESFSAASPPIYDQGLVITPEDPSTGRANNQGLEALTASPDGKYLYTMLQSATIQDGGSKSSTRRNTRLLKYRVKTKSVELEAEYAVQLPVLSTGKVAGQSEMHYISETQFLVLARDSGAGHGQDASESIYRNADVIDISEATNIKGKYDAFDGQIASNKGVLKSEIVPATYCPWLSYNNNSQLNRFGVRNGGAQDANLLNEKWESFAIAPVDSDYTTKGEGKEYYLISFSDNDFITQNGFINFGKQAYKDGSGYNLDSQVLVFRIRLPKGAKPL</sequence>
<evidence type="ECO:0000313" key="1">
    <source>
        <dbReference type="EMBL" id="KAJ8109046.1"/>
    </source>
</evidence>
<name>A0ACC2I1E2_9PLEO</name>
<dbReference type="Proteomes" id="UP001153331">
    <property type="component" value="Unassembled WGS sequence"/>
</dbReference>
<protein>
    <submittedName>
        <fullName evidence="1">Uncharacterized protein</fullName>
    </submittedName>
</protein>
<keyword evidence="2" id="KW-1185">Reference proteome</keyword>